<reference evidence="1 2" key="1">
    <citation type="submission" date="2023-03" db="EMBL/GenBank/DDBJ databases">
        <title>High recombination rates correlate with genetic variation in Cardiocondyla obscurior ants.</title>
        <authorList>
            <person name="Errbii M."/>
        </authorList>
    </citation>
    <scope>NUCLEOTIDE SEQUENCE [LARGE SCALE GENOMIC DNA]</scope>
    <source>
        <strain evidence="1">Alpha-2009</strain>
        <tissue evidence="1">Whole body</tissue>
    </source>
</reference>
<organism evidence="1 2">
    <name type="scientific">Cardiocondyla obscurior</name>
    <dbReference type="NCBI Taxonomy" id="286306"/>
    <lineage>
        <taxon>Eukaryota</taxon>
        <taxon>Metazoa</taxon>
        <taxon>Ecdysozoa</taxon>
        <taxon>Arthropoda</taxon>
        <taxon>Hexapoda</taxon>
        <taxon>Insecta</taxon>
        <taxon>Pterygota</taxon>
        <taxon>Neoptera</taxon>
        <taxon>Endopterygota</taxon>
        <taxon>Hymenoptera</taxon>
        <taxon>Apocrita</taxon>
        <taxon>Aculeata</taxon>
        <taxon>Formicoidea</taxon>
        <taxon>Formicidae</taxon>
        <taxon>Myrmicinae</taxon>
        <taxon>Cardiocondyla</taxon>
    </lineage>
</organism>
<evidence type="ECO:0000313" key="1">
    <source>
        <dbReference type="EMBL" id="KAL0108074.1"/>
    </source>
</evidence>
<dbReference type="EMBL" id="JADYXP020000016">
    <property type="protein sequence ID" value="KAL0108074.1"/>
    <property type="molecule type" value="Genomic_DNA"/>
</dbReference>
<name>A0AAW2F039_9HYME</name>
<dbReference type="Proteomes" id="UP001430953">
    <property type="component" value="Unassembled WGS sequence"/>
</dbReference>
<gene>
    <name evidence="1" type="ORF">PUN28_014983</name>
</gene>
<keyword evidence="2" id="KW-1185">Reference proteome</keyword>
<dbReference type="AlphaFoldDB" id="A0AAW2F039"/>
<proteinExistence type="predicted"/>
<evidence type="ECO:0000313" key="2">
    <source>
        <dbReference type="Proteomes" id="UP001430953"/>
    </source>
</evidence>
<protein>
    <submittedName>
        <fullName evidence="1">Uncharacterized protein</fullName>
    </submittedName>
</protein>
<sequence>MTRACARDPNRCGPAVTLACRRSRKFARTTNRASPTSRTRRVSAGSRIDSFVLHPSADVRLLIRPRRALAPRPTLHEKWIYCRSPRLRHAIELSDP</sequence>
<comment type="caution">
    <text evidence="1">The sequence shown here is derived from an EMBL/GenBank/DDBJ whole genome shotgun (WGS) entry which is preliminary data.</text>
</comment>
<accession>A0AAW2F039</accession>